<accession>A0A9Q1EB47</accession>
<protein>
    <submittedName>
        <fullName evidence="2">Uncharacterized protein</fullName>
    </submittedName>
</protein>
<feature type="region of interest" description="Disordered" evidence="1">
    <location>
        <begin position="50"/>
        <end position="76"/>
    </location>
</feature>
<feature type="compositionally biased region" description="Basic residues" evidence="1">
    <location>
        <begin position="54"/>
        <end position="69"/>
    </location>
</feature>
<dbReference type="Proteomes" id="UP001152622">
    <property type="component" value="Chromosome 20"/>
</dbReference>
<evidence type="ECO:0000313" key="2">
    <source>
        <dbReference type="EMBL" id="KAJ8335603.1"/>
    </source>
</evidence>
<evidence type="ECO:0000313" key="3">
    <source>
        <dbReference type="Proteomes" id="UP001152622"/>
    </source>
</evidence>
<proteinExistence type="predicted"/>
<feature type="region of interest" description="Disordered" evidence="1">
    <location>
        <begin position="250"/>
        <end position="293"/>
    </location>
</feature>
<organism evidence="2 3">
    <name type="scientific">Synaphobranchus kaupii</name>
    <name type="common">Kaup's arrowtooth eel</name>
    <dbReference type="NCBI Taxonomy" id="118154"/>
    <lineage>
        <taxon>Eukaryota</taxon>
        <taxon>Metazoa</taxon>
        <taxon>Chordata</taxon>
        <taxon>Craniata</taxon>
        <taxon>Vertebrata</taxon>
        <taxon>Euteleostomi</taxon>
        <taxon>Actinopterygii</taxon>
        <taxon>Neopterygii</taxon>
        <taxon>Teleostei</taxon>
        <taxon>Anguilliformes</taxon>
        <taxon>Synaphobranchidae</taxon>
        <taxon>Synaphobranchus</taxon>
    </lineage>
</organism>
<evidence type="ECO:0000256" key="1">
    <source>
        <dbReference type="SAM" id="MobiDB-lite"/>
    </source>
</evidence>
<dbReference type="EMBL" id="JAINUF010000020">
    <property type="protein sequence ID" value="KAJ8335603.1"/>
    <property type="molecule type" value="Genomic_DNA"/>
</dbReference>
<reference evidence="2" key="1">
    <citation type="journal article" date="2023" name="Science">
        <title>Genome structures resolve the early diversification of teleost fishes.</title>
        <authorList>
            <person name="Parey E."/>
            <person name="Louis A."/>
            <person name="Montfort J."/>
            <person name="Bouchez O."/>
            <person name="Roques C."/>
            <person name="Iampietro C."/>
            <person name="Lluch J."/>
            <person name="Castinel A."/>
            <person name="Donnadieu C."/>
            <person name="Desvignes T."/>
            <person name="Floi Bucao C."/>
            <person name="Jouanno E."/>
            <person name="Wen M."/>
            <person name="Mejri S."/>
            <person name="Dirks R."/>
            <person name="Jansen H."/>
            <person name="Henkel C."/>
            <person name="Chen W.J."/>
            <person name="Zahm M."/>
            <person name="Cabau C."/>
            <person name="Klopp C."/>
            <person name="Thompson A.W."/>
            <person name="Robinson-Rechavi M."/>
            <person name="Braasch I."/>
            <person name="Lecointre G."/>
            <person name="Bobe J."/>
            <person name="Postlethwait J.H."/>
            <person name="Berthelot C."/>
            <person name="Roest Crollius H."/>
            <person name="Guiguen Y."/>
        </authorList>
    </citation>
    <scope>NUCLEOTIDE SEQUENCE</scope>
    <source>
        <strain evidence="2">WJC10195</strain>
    </source>
</reference>
<gene>
    <name evidence="2" type="ORF">SKAU_G00389450</name>
</gene>
<name>A0A9Q1EB47_SYNKA</name>
<comment type="caution">
    <text evidence="2">The sequence shown here is derived from an EMBL/GenBank/DDBJ whole genome shotgun (WGS) entry which is preliminary data.</text>
</comment>
<dbReference type="AlphaFoldDB" id="A0A9Q1EB47"/>
<sequence length="293" mass="31019">MAYNDCGLGHAAGATLGTRRLTAGPELGRCWRRRVGNGGFLLAPYREDVGSPPARRRRRGGRCSRRRPRVGGGTGTGRRVNGVLFVLLKSGSAAAPSSPGWPARAHAVARAAALRAAESRLCFLSGRRGAPAQCVRVCLPFLCLVSSIPQPTVCLLAPEQAWTTVYLLTPEQASAAWTAVYLLAPEQAPTAWLPARAMCALALHFKILYLCAQPSPLNPLLSLCFITVLCIGASRVPTPAFARLVLKRKPGGRSEERPAKGAASPQGHAPRASCLQRSDPFAQGRDQAGGQTG</sequence>
<keyword evidence="3" id="KW-1185">Reference proteome</keyword>